<feature type="compositionally biased region" description="Basic and acidic residues" evidence="3">
    <location>
        <begin position="30"/>
        <end position="44"/>
    </location>
</feature>
<dbReference type="SMART" id="SM00561">
    <property type="entry name" value="MBT"/>
    <property type="match status" value="1"/>
</dbReference>
<dbReference type="GO" id="GO:0045892">
    <property type="term" value="P:negative regulation of DNA-templated transcription"/>
    <property type="evidence" value="ECO:0007669"/>
    <property type="project" value="TreeGrafter"/>
</dbReference>
<organism evidence="4 5">
    <name type="scientific">Albula glossodonta</name>
    <name type="common">roundjaw bonefish</name>
    <dbReference type="NCBI Taxonomy" id="121402"/>
    <lineage>
        <taxon>Eukaryota</taxon>
        <taxon>Metazoa</taxon>
        <taxon>Chordata</taxon>
        <taxon>Craniata</taxon>
        <taxon>Vertebrata</taxon>
        <taxon>Euteleostomi</taxon>
        <taxon>Actinopterygii</taxon>
        <taxon>Neopterygii</taxon>
        <taxon>Teleostei</taxon>
        <taxon>Albuliformes</taxon>
        <taxon>Albulidae</taxon>
        <taxon>Albula</taxon>
    </lineage>
</organism>
<keyword evidence="1" id="KW-0677">Repeat</keyword>
<dbReference type="PANTHER" id="PTHR12247">
    <property type="entry name" value="POLYCOMB GROUP PROTEIN"/>
    <property type="match status" value="1"/>
</dbReference>
<name>A0A8T2PG82_9TELE</name>
<dbReference type="Gene3D" id="2.30.30.140">
    <property type="match status" value="2"/>
</dbReference>
<dbReference type="InterPro" id="IPR004092">
    <property type="entry name" value="Mbt"/>
</dbReference>
<dbReference type="GO" id="GO:0005634">
    <property type="term" value="C:nucleus"/>
    <property type="evidence" value="ECO:0007669"/>
    <property type="project" value="InterPro"/>
</dbReference>
<dbReference type="GO" id="GO:0042393">
    <property type="term" value="F:histone binding"/>
    <property type="evidence" value="ECO:0007669"/>
    <property type="project" value="TreeGrafter"/>
</dbReference>
<protein>
    <submittedName>
        <fullName evidence="4">Uncharacterized protein</fullName>
    </submittedName>
</protein>
<comment type="caution">
    <text evidence="4">The sequence shown here is derived from an EMBL/GenBank/DDBJ whole genome shotgun (WGS) entry which is preliminary data.</text>
</comment>
<evidence type="ECO:0000256" key="1">
    <source>
        <dbReference type="ARBA" id="ARBA00022737"/>
    </source>
</evidence>
<keyword evidence="5" id="KW-1185">Reference proteome</keyword>
<dbReference type="SUPFAM" id="SSF63748">
    <property type="entry name" value="Tudor/PWWP/MBT"/>
    <property type="match status" value="2"/>
</dbReference>
<feature type="repeat" description="MBT" evidence="2">
    <location>
        <begin position="60"/>
        <end position="167"/>
    </location>
</feature>
<dbReference type="Proteomes" id="UP000824540">
    <property type="component" value="Unassembled WGS sequence"/>
</dbReference>
<dbReference type="EMBL" id="JAFBMS010000012">
    <property type="protein sequence ID" value="KAG9347797.1"/>
    <property type="molecule type" value="Genomic_DNA"/>
</dbReference>
<evidence type="ECO:0000313" key="5">
    <source>
        <dbReference type="Proteomes" id="UP000824540"/>
    </source>
</evidence>
<dbReference type="GO" id="GO:0003682">
    <property type="term" value="F:chromatin binding"/>
    <property type="evidence" value="ECO:0007669"/>
    <property type="project" value="TreeGrafter"/>
</dbReference>
<gene>
    <name evidence="4" type="ORF">JZ751_003812</name>
</gene>
<feature type="non-terminal residue" evidence="4">
    <location>
        <position position="1"/>
    </location>
</feature>
<dbReference type="PANTHER" id="PTHR12247:SF131">
    <property type="entry name" value="LD05287P"/>
    <property type="match status" value="1"/>
</dbReference>
<reference evidence="4" key="1">
    <citation type="thesis" date="2021" institute="BYU ScholarsArchive" country="Provo, UT, USA">
        <title>Applications of and Algorithms for Genome Assembly and Genomic Analyses with an Emphasis on Marine Teleosts.</title>
        <authorList>
            <person name="Pickett B.D."/>
        </authorList>
    </citation>
    <scope>NUCLEOTIDE SEQUENCE</scope>
    <source>
        <strain evidence="4">HI-2016</strain>
    </source>
</reference>
<dbReference type="InterPro" id="IPR050548">
    <property type="entry name" value="PcG_chromatin_remod_factors"/>
</dbReference>
<evidence type="ECO:0000256" key="3">
    <source>
        <dbReference type="SAM" id="MobiDB-lite"/>
    </source>
</evidence>
<evidence type="ECO:0000313" key="4">
    <source>
        <dbReference type="EMBL" id="KAG9347797.1"/>
    </source>
</evidence>
<accession>A0A8T2PG82</accession>
<feature type="region of interest" description="Disordered" evidence="3">
    <location>
        <begin position="30"/>
        <end position="55"/>
    </location>
</feature>
<proteinExistence type="predicted"/>
<dbReference type="PROSITE" id="PS51079">
    <property type="entry name" value="MBT"/>
    <property type="match status" value="1"/>
</dbReference>
<dbReference type="OrthoDB" id="8188861at2759"/>
<sequence length="167" mass="19376">TRTWNRLAEGVECDYHGDWAAESLVVQEGCRHPRERPREDDTKMKNRLSSSHVNSKKKPWSWDQYLDEERAIAAPMRAFTEYQSFPNNRNGFKVGMKLEGIDPLHPSMFCVLSVAETVATSKFQVGMKLEAVDRKNPCLVCVATIADIVDNRFLVHFDNWDDTYDYW</sequence>
<evidence type="ECO:0000256" key="2">
    <source>
        <dbReference type="PROSITE-ProRule" id="PRU00459"/>
    </source>
</evidence>
<dbReference type="AlphaFoldDB" id="A0A8T2PG82"/>
<dbReference type="Pfam" id="PF02820">
    <property type="entry name" value="MBT"/>
    <property type="match status" value="1"/>
</dbReference>